<accession>A0A1I6Q657</accession>
<feature type="region of interest" description="Disordered" evidence="1">
    <location>
        <begin position="36"/>
        <end position="66"/>
    </location>
</feature>
<dbReference type="EMBL" id="FOZS01000001">
    <property type="protein sequence ID" value="SFS47949.1"/>
    <property type="molecule type" value="Genomic_DNA"/>
</dbReference>
<gene>
    <name evidence="2" type="ORF">SAMN04488556_1011</name>
</gene>
<feature type="compositionally biased region" description="Polar residues" evidence="1">
    <location>
        <begin position="192"/>
        <end position="206"/>
    </location>
</feature>
<reference evidence="3" key="1">
    <citation type="submission" date="2016-10" db="EMBL/GenBank/DDBJ databases">
        <authorList>
            <person name="Varghese N."/>
            <person name="Submissions S."/>
        </authorList>
    </citation>
    <scope>NUCLEOTIDE SEQUENCE [LARGE SCALE GENOMIC DNA]</scope>
    <source>
        <strain evidence="3">DSM 22427</strain>
    </source>
</reference>
<protein>
    <submittedName>
        <fullName evidence="2">Uncharacterized protein</fullName>
    </submittedName>
</protein>
<dbReference type="AlphaFoldDB" id="A0A1I6Q657"/>
<feature type="compositionally biased region" description="Acidic residues" evidence="1">
    <location>
        <begin position="166"/>
        <end position="178"/>
    </location>
</feature>
<evidence type="ECO:0000313" key="3">
    <source>
        <dbReference type="Proteomes" id="UP000199199"/>
    </source>
</evidence>
<dbReference type="OrthoDB" id="378118at2157"/>
<feature type="compositionally biased region" description="Basic and acidic residues" evidence="1">
    <location>
        <begin position="254"/>
        <end position="269"/>
    </location>
</feature>
<feature type="compositionally biased region" description="Acidic residues" evidence="1">
    <location>
        <begin position="314"/>
        <end position="331"/>
    </location>
</feature>
<keyword evidence="3" id="KW-1185">Reference proteome</keyword>
<sequence length="358" mass="36510">MTGSIGTVSKLAVLSITVLVLVGSTGFSGAYFSDQASSDGGRISAADPKPTRGDLKFTPKSLSTTNQGTTTIHLEQPAGSTIDPESAVATVDGRSVDAPVRTCNPQKCLFEPTAQAVIDAGGAGEPTLEVTATLENGSELEASTTVRIFEPGGRNPGLGPSRDQGDSDEQGVDPETETVESAIPGPDEGESSPDSIERSSNGSNESASERPGVETGTGGSTASENESGWSGTDPENDTADGESGAESTPNATSADERTADPTGIEETKSGEPATSSSDRDETASDEESFGTSDTNGVGTDSDAGTDSATKVDAEVDETETDSEVDDTDDIDDARLDAETTATTEAETDERSSRRSDGD</sequence>
<dbReference type="RefSeq" id="WP_092902299.1">
    <property type="nucleotide sequence ID" value="NZ_FOZS01000001.1"/>
</dbReference>
<feature type="compositionally biased region" description="Polar residues" evidence="1">
    <location>
        <begin position="289"/>
        <end position="308"/>
    </location>
</feature>
<feature type="region of interest" description="Disordered" evidence="1">
    <location>
        <begin position="136"/>
        <end position="358"/>
    </location>
</feature>
<proteinExistence type="predicted"/>
<feature type="compositionally biased region" description="Polar residues" evidence="1">
    <location>
        <begin position="136"/>
        <end position="146"/>
    </location>
</feature>
<name>A0A1I6Q657_9EURY</name>
<evidence type="ECO:0000313" key="2">
    <source>
        <dbReference type="EMBL" id="SFS47949.1"/>
    </source>
</evidence>
<dbReference type="Proteomes" id="UP000199199">
    <property type="component" value="Unassembled WGS sequence"/>
</dbReference>
<evidence type="ECO:0000256" key="1">
    <source>
        <dbReference type="SAM" id="MobiDB-lite"/>
    </source>
</evidence>
<feature type="compositionally biased region" description="Basic and acidic residues" evidence="1">
    <location>
        <begin position="348"/>
        <end position="358"/>
    </location>
</feature>
<organism evidence="2 3">
    <name type="scientific">Halostagnicola kamekurae</name>
    <dbReference type="NCBI Taxonomy" id="619731"/>
    <lineage>
        <taxon>Archaea</taxon>
        <taxon>Methanobacteriati</taxon>
        <taxon>Methanobacteriota</taxon>
        <taxon>Stenosarchaea group</taxon>
        <taxon>Halobacteria</taxon>
        <taxon>Halobacteriales</taxon>
        <taxon>Natrialbaceae</taxon>
        <taxon>Halostagnicola</taxon>
    </lineage>
</organism>
<feature type="compositionally biased region" description="Polar residues" evidence="1">
    <location>
        <begin position="220"/>
        <end position="230"/>
    </location>
</feature>